<name>A0A0R3TPS7_RODNA</name>
<dbReference type="WBParaSite" id="HNAJ_0000949501-mRNA-1">
    <property type="protein sequence ID" value="HNAJ_0000949501-mRNA-1"/>
    <property type="gene ID" value="HNAJ_0000949501"/>
</dbReference>
<gene>
    <name evidence="1" type="ORF">HNAJ_LOCUS9484</name>
</gene>
<proteinExistence type="predicted"/>
<dbReference type="EMBL" id="UZAE01012628">
    <property type="protein sequence ID" value="VDO06000.1"/>
    <property type="molecule type" value="Genomic_DNA"/>
</dbReference>
<organism evidence="3">
    <name type="scientific">Rodentolepis nana</name>
    <name type="common">Dwarf tapeworm</name>
    <name type="synonym">Hymenolepis nana</name>
    <dbReference type="NCBI Taxonomy" id="102285"/>
    <lineage>
        <taxon>Eukaryota</taxon>
        <taxon>Metazoa</taxon>
        <taxon>Spiralia</taxon>
        <taxon>Lophotrochozoa</taxon>
        <taxon>Platyhelminthes</taxon>
        <taxon>Cestoda</taxon>
        <taxon>Eucestoda</taxon>
        <taxon>Cyclophyllidea</taxon>
        <taxon>Hymenolepididae</taxon>
        <taxon>Rodentolepis</taxon>
    </lineage>
</organism>
<dbReference type="AlphaFoldDB" id="A0A0R3TPS7"/>
<evidence type="ECO:0000313" key="1">
    <source>
        <dbReference type="EMBL" id="VDO06000.1"/>
    </source>
</evidence>
<sequence length="75" mass="8165">MDTKSGGSSPFPPVGYIEGMWVECILPICEDVLPSNRVRYAGFFGFGSSCLLTSLEHSTEGSVEVMIRPDKSDFS</sequence>
<evidence type="ECO:0000313" key="3">
    <source>
        <dbReference type="WBParaSite" id="HNAJ_0000949501-mRNA-1"/>
    </source>
</evidence>
<reference evidence="1 2" key="2">
    <citation type="submission" date="2018-11" db="EMBL/GenBank/DDBJ databases">
        <authorList>
            <consortium name="Pathogen Informatics"/>
        </authorList>
    </citation>
    <scope>NUCLEOTIDE SEQUENCE [LARGE SCALE GENOMIC DNA]</scope>
</reference>
<dbReference type="Proteomes" id="UP000278807">
    <property type="component" value="Unassembled WGS sequence"/>
</dbReference>
<accession>A0A0R3TPS7</accession>
<reference evidence="3" key="1">
    <citation type="submission" date="2017-02" db="UniProtKB">
        <authorList>
            <consortium name="WormBaseParasite"/>
        </authorList>
    </citation>
    <scope>IDENTIFICATION</scope>
</reference>
<evidence type="ECO:0000313" key="2">
    <source>
        <dbReference type="Proteomes" id="UP000278807"/>
    </source>
</evidence>
<keyword evidence="2" id="KW-1185">Reference proteome</keyword>
<protein>
    <submittedName>
        <fullName evidence="3">PPPDE domain-containing protein</fullName>
    </submittedName>
</protein>